<dbReference type="EMBL" id="CASHTH010004489">
    <property type="protein sequence ID" value="CAI8058105.1"/>
    <property type="molecule type" value="Genomic_DNA"/>
</dbReference>
<keyword evidence="2" id="KW-1185">Reference proteome</keyword>
<comment type="caution">
    <text evidence="1">The sequence shown here is derived from an EMBL/GenBank/DDBJ whole genome shotgun (WGS) entry which is preliminary data.</text>
</comment>
<proteinExistence type="predicted"/>
<accession>A0AA35XMM3</accession>
<organism evidence="1 2">
    <name type="scientific">Geodia barretti</name>
    <name type="common">Barrett's horny sponge</name>
    <dbReference type="NCBI Taxonomy" id="519541"/>
    <lineage>
        <taxon>Eukaryota</taxon>
        <taxon>Metazoa</taxon>
        <taxon>Porifera</taxon>
        <taxon>Demospongiae</taxon>
        <taxon>Heteroscleromorpha</taxon>
        <taxon>Tetractinellida</taxon>
        <taxon>Astrophorina</taxon>
        <taxon>Geodiidae</taxon>
        <taxon>Geodia</taxon>
    </lineage>
</organism>
<feature type="non-terminal residue" evidence="1">
    <location>
        <position position="91"/>
    </location>
</feature>
<evidence type="ECO:0000313" key="2">
    <source>
        <dbReference type="Proteomes" id="UP001174909"/>
    </source>
</evidence>
<gene>
    <name evidence="1" type="ORF">GBAR_LOCUS31595</name>
</gene>
<evidence type="ECO:0000313" key="1">
    <source>
        <dbReference type="EMBL" id="CAI8058105.1"/>
    </source>
</evidence>
<protein>
    <submittedName>
        <fullName evidence="1">Uncharacterized protein</fullName>
    </submittedName>
</protein>
<name>A0AA35XMM3_GEOBA</name>
<sequence>MHLPHLGKPFQHFCGCIVRDLNDVLSALINAFLTDISVEPVTRPQLSYCSLDMVHSHQTTPHNITLGWPTIDNNVQLFGLVGQRYAVGPCL</sequence>
<dbReference type="AlphaFoldDB" id="A0AA35XMM3"/>
<reference evidence="1" key="1">
    <citation type="submission" date="2023-03" db="EMBL/GenBank/DDBJ databases">
        <authorList>
            <person name="Steffen K."/>
            <person name="Cardenas P."/>
        </authorList>
    </citation>
    <scope>NUCLEOTIDE SEQUENCE</scope>
</reference>
<dbReference type="Proteomes" id="UP001174909">
    <property type="component" value="Unassembled WGS sequence"/>
</dbReference>